<dbReference type="EMBL" id="CM047909">
    <property type="protein sequence ID" value="KAJ0080487.1"/>
    <property type="molecule type" value="Genomic_DNA"/>
</dbReference>
<accession>A0ACC1A0Z5</accession>
<reference evidence="2" key="1">
    <citation type="journal article" date="2023" name="G3 (Bethesda)">
        <title>Genome assembly and association tests identify interacting loci associated with vigor, precocity, and sex in interspecific pistachio rootstocks.</title>
        <authorList>
            <person name="Palmer W."/>
            <person name="Jacygrad E."/>
            <person name="Sagayaradj S."/>
            <person name="Cavanaugh K."/>
            <person name="Han R."/>
            <person name="Bertier L."/>
            <person name="Beede B."/>
            <person name="Kafkas S."/>
            <person name="Golino D."/>
            <person name="Preece J."/>
            <person name="Michelmore R."/>
        </authorList>
    </citation>
    <scope>NUCLEOTIDE SEQUENCE [LARGE SCALE GENOMIC DNA]</scope>
</reference>
<organism evidence="1 2">
    <name type="scientific">Pistacia atlantica</name>
    <dbReference type="NCBI Taxonomy" id="434234"/>
    <lineage>
        <taxon>Eukaryota</taxon>
        <taxon>Viridiplantae</taxon>
        <taxon>Streptophyta</taxon>
        <taxon>Embryophyta</taxon>
        <taxon>Tracheophyta</taxon>
        <taxon>Spermatophyta</taxon>
        <taxon>Magnoliopsida</taxon>
        <taxon>eudicotyledons</taxon>
        <taxon>Gunneridae</taxon>
        <taxon>Pentapetalae</taxon>
        <taxon>rosids</taxon>
        <taxon>malvids</taxon>
        <taxon>Sapindales</taxon>
        <taxon>Anacardiaceae</taxon>
        <taxon>Pistacia</taxon>
    </lineage>
</organism>
<proteinExistence type="predicted"/>
<keyword evidence="2" id="KW-1185">Reference proteome</keyword>
<evidence type="ECO:0000313" key="1">
    <source>
        <dbReference type="EMBL" id="KAJ0080487.1"/>
    </source>
</evidence>
<protein>
    <submittedName>
        <fullName evidence="1">Uncharacterized protein</fullName>
    </submittedName>
</protein>
<evidence type="ECO:0000313" key="2">
    <source>
        <dbReference type="Proteomes" id="UP001164250"/>
    </source>
</evidence>
<comment type="caution">
    <text evidence="1">The sequence shown here is derived from an EMBL/GenBank/DDBJ whole genome shotgun (WGS) entry which is preliminary data.</text>
</comment>
<dbReference type="Proteomes" id="UP001164250">
    <property type="component" value="Chromosome 13"/>
</dbReference>
<sequence length="60" mass="6966">MKKWLEDFAKDFEIWPEEESDTSMSEVGDEEEDEEGSSEDDDDSGVFHLAVTMFNIVQFI</sequence>
<gene>
    <name evidence="1" type="ORF">Patl1_22782</name>
</gene>
<name>A0ACC1A0Z5_9ROSI</name>